<dbReference type="PROSITE" id="PS00332">
    <property type="entry name" value="SOD_CU_ZN_2"/>
    <property type="match status" value="1"/>
</dbReference>
<dbReference type="RefSeq" id="WP_160850110.1">
    <property type="nucleotide sequence ID" value="NZ_WMEQ01000005.1"/>
</dbReference>
<organism evidence="6 7">
    <name type="scientific">Pontibacillus yanchengensis</name>
    <dbReference type="NCBI Taxonomy" id="462910"/>
    <lineage>
        <taxon>Bacteria</taxon>
        <taxon>Bacillati</taxon>
        <taxon>Bacillota</taxon>
        <taxon>Bacilli</taxon>
        <taxon>Bacillales</taxon>
        <taxon>Bacillaceae</taxon>
        <taxon>Pontibacillus</taxon>
    </lineage>
</organism>
<dbReference type="InterPro" id="IPR018152">
    <property type="entry name" value="SOD_Cu/Zn_BS"/>
</dbReference>
<comment type="cofactor">
    <cofactor evidence="3">
        <name>Zn(2+)</name>
        <dbReference type="ChEBI" id="CHEBI:29105"/>
    </cofactor>
    <text evidence="3">Binds 1 zinc ion per subunit.</text>
</comment>
<dbReference type="SUPFAM" id="SSF49329">
    <property type="entry name" value="Cu,Zn superoxide dismutase-like"/>
    <property type="match status" value="1"/>
</dbReference>
<name>A0A6I5A055_9BACI</name>
<gene>
    <name evidence="6" type="ORF">GLW05_09180</name>
</gene>
<dbReference type="PROSITE" id="PS51257">
    <property type="entry name" value="PROKAR_LIPOPROTEIN"/>
    <property type="match status" value="1"/>
</dbReference>
<evidence type="ECO:0000259" key="5">
    <source>
        <dbReference type="Pfam" id="PF00080"/>
    </source>
</evidence>
<dbReference type="GO" id="GO:0004784">
    <property type="term" value="F:superoxide dismutase activity"/>
    <property type="evidence" value="ECO:0007669"/>
    <property type="project" value="UniProtKB-EC"/>
</dbReference>
<dbReference type="InterPro" id="IPR036423">
    <property type="entry name" value="SOD-like_Cu/Zn_dom_sf"/>
</dbReference>
<feature type="region of interest" description="Disordered" evidence="4">
    <location>
        <begin position="170"/>
        <end position="197"/>
    </location>
</feature>
<protein>
    <recommendedName>
        <fullName evidence="3">Superoxide dismutase [Cu-Zn]</fullName>
        <ecNumber evidence="3">1.15.1.1</ecNumber>
    </recommendedName>
</protein>
<dbReference type="EC" id="1.15.1.1" evidence="3"/>
<feature type="compositionally biased region" description="Polar residues" evidence="4">
    <location>
        <begin position="174"/>
        <end position="186"/>
    </location>
</feature>
<dbReference type="PANTHER" id="PTHR10003">
    <property type="entry name" value="SUPEROXIDE DISMUTASE CU-ZN -RELATED"/>
    <property type="match status" value="1"/>
</dbReference>
<evidence type="ECO:0000313" key="7">
    <source>
        <dbReference type="Proteomes" id="UP000468638"/>
    </source>
</evidence>
<dbReference type="EMBL" id="WMEQ01000005">
    <property type="protein sequence ID" value="MYL33770.1"/>
    <property type="molecule type" value="Genomic_DNA"/>
</dbReference>
<dbReference type="InterPro" id="IPR001424">
    <property type="entry name" value="SOD_Cu_Zn_dom"/>
</dbReference>
<evidence type="ECO:0000313" key="6">
    <source>
        <dbReference type="EMBL" id="MYL33770.1"/>
    </source>
</evidence>
<sequence length="197" mass="20695">MRKTLLIMGLAVGLILIAGCSTQNRSALEIEMYNSSDDSLGTAKLTEGPDGVNIKLSLTGLTPGLHGIHVHEFPKCESPDFKSAGSHLNPDGKEHGLMDPNGAHLGDMPNIEADEDGTVKTEVSVKGATLKDGKKSLLRNDGTSLIIHDGVDDGLTQPAGDAGERVACGKIQVSEAQKQDTPSDPSQDGDEKKKEEG</sequence>
<comment type="caution">
    <text evidence="6">The sequence shown here is derived from an EMBL/GenBank/DDBJ whole genome shotgun (WGS) entry which is preliminary data.</text>
</comment>
<dbReference type="GO" id="GO:0005507">
    <property type="term" value="F:copper ion binding"/>
    <property type="evidence" value="ECO:0007669"/>
    <property type="project" value="InterPro"/>
</dbReference>
<proteinExistence type="inferred from homology"/>
<evidence type="ECO:0000256" key="2">
    <source>
        <dbReference type="ARBA" id="ARBA00024900"/>
    </source>
</evidence>
<dbReference type="OrthoDB" id="9792957at2"/>
<dbReference type="Pfam" id="PF00080">
    <property type="entry name" value="Sod_Cu"/>
    <property type="match status" value="1"/>
</dbReference>
<evidence type="ECO:0000256" key="1">
    <source>
        <dbReference type="ARBA" id="ARBA00010457"/>
    </source>
</evidence>
<dbReference type="Proteomes" id="UP000468638">
    <property type="component" value="Unassembled WGS sequence"/>
</dbReference>
<dbReference type="AlphaFoldDB" id="A0A6I5A055"/>
<evidence type="ECO:0000256" key="4">
    <source>
        <dbReference type="SAM" id="MobiDB-lite"/>
    </source>
</evidence>
<reference evidence="6 7" key="1">
    <citation type="submission" date="2019-11" db="EMBL/GenBank/DDBJ databases">
        <title>Genome sequences of 17 halophilic strains isolated from different environments.</title>
        <authorList>
            <person name="Furrow R.E."/>
        </authorList>
    </citation>
    <scope>NUCLEOTIDE SEQUENCE [LARGE SCALE GENOMIC DNA]</scope>
    <source>
        <strain evidence="6 7">22514_16_FS</strain>
    </source>
</reference>
<dbReference type="Gene3D" id="2.60.40.200">
    <property type="entry name" value="Superoxide dismutase, copper/zinc binding domain"/>
    <property type="match status" value="1"/>
</dbReference>
<dbReference type="InterPro" id="IPR024134">
    <property type="entry name" value="SOD_Cu/Zn_/chaperone"/>
</dbReference>
<feature type="domain" description="Superoxide dismutase copper/zinc binding" evidence="5">
    <location>
        <begin position="41"/>
        <end position="171"/>
    </location>
</feature>
<keyword evidence="3" id="KW-0479">Metal-binding</keyword>
<evidence type="ECO:0000256" key="3">
    <source>
        <dbReference type="RuleBase" id="RU000393"/>
    </source>
</evidence>
<keyword evidence="3" id="KW-0560">Oxidoreductase</keyword>
<keyword evidence="3" id="KW-0862">Zinc</keyword>
<comment type="cofactor">
    <cofactor evidence="3">
        <name>Cu cation</name>
        <dbReference type="ChEBI" id="CHEBI:23378"/>
    </cofactor>
    <text evidence="3">Binds 1 copper ion per subunit.</text>
</comment>
<comment type="function">
    <text evidence="2">Destroys radicals which are normally produced within the cells and which are toxic to biological systems. May play a role in favoring mycobacterial survival in phagocytes.</text>
</comment>
<keyword evidence="3" id="KW-0186">Copper</keyword>
<accession>A0A6I5A055</accession>
<comment type="catalytic activity">
    <reaction evidence="3">
        <text>2 superoxide + 2 H(+) = H2O2 + O2</text>
        <dbReference type="Rhea" id="RHEA:20696"/>
        <dbReference type="ChEBI" id="CHEBI:15378"/>
        <dbReference type="ChEBI" id="CHEBI:15379"/>
        <dbReference type="ChEBI" id="CHEBI:16240"/>
        <dbReference type="ChEBI" id="CHEBI:18421"/>
        <dbReference type="EC" id="1.15.1.1"/>
    </reaction>
</comment>
<dbReference type="CDD" id="cd00305">
    <property type="entry name" value="Cu-Zn_Superoxide_Dismutase"/>
    <property type="match status" value="1"/>
</dbReference>
<comment type="similarity">
    <text evidence="1 3">Belongs to the Cu-Zn superoxide dismutase family.</text>
</comment>